<gene>
    <name evidence="1" type="ORF">Tco_0748211</name>
</gene>
<evidence type="ECO:0000313" key="1">
    <source>
        <dbReference type="EMBL" id="GJS81670.1"/>
    </source>
</evidence>
<organism evidence="1 2">
    <name type="scientific">Tanacetum coccineum</name>
    <dbReference type="NCBI Taxonomy" id="301880"/>
    <lineage>
        <taxon>Eukaryota</taxon>
        <taxon>Viridiplantae</taxon>
        <taxon>Streptophyta</taxon>
        <taxon>Embryophyta</taxon>
        <taxon>Tracheophyta</taxon>
        <taxon>Spermatophyta</taxon>
        <taxon>Magnoliopsida</taxon>
        <taxon>eudicotyledons</taxon>
        <taxon>Gunneridae</taxon>
        <taxon>Pentapetalae</taxon>
        <taxon>asterids</taxon>
        <taxon>campanulids</taxon>
        <taxon>Asterales</taxon>
        <taxon>Asteraceae</taxon>
        <taxon>Asteroideae</taxon>
        <taxon>Anthemideae</taxon>
        <taxon>Anthemidinae</taxon>
        <taxon>Tanacetum</taxon>
    </lineage>
</organism>
<sequence>MKTPMSSDTKLTKDEECKSVDSTKYRGMIGTTYLGLWYPKGTNIETVVYANSDHAGDYVDRKSTSGICTSVGCCLTSWFSKKQTTLAISTTEAKYVSAGKACQQALRMEQALIDYDVIMPRKSSEDHKNTRHYIPIISHEYRSPIKERLRNLESRYIHEGRVVFEDFADLRYVRSLFSFLEFKCLLEINDQICPRFILEFYSQYQINYSDEGQMLIEFVIQNQFFSYTLEEFAQILDIPCEGACVFTDKWSLDELAYGVPRDGPYQTNPPSPDDIISYIRNDREGLVTRTRHRQKINVQDHQILTREIVSTLKPLEEIIRENVFCLGGNRDHVPACLCYMLYCIARSEKFNLAYYMAKRMEWVTKQARELVDIVKKTLEFGARGVE</sequence>
<accession>A0ABQ4YXL0</accession>
<protein>
    <submittedName>
        <fullName evidence="1">Uncharacterized protein</fullName>
    </submittedName>
</protein>
<evidence type="ECO:0000313" key="2">
    <source>
        <dbReference type="Proteomes" id="UP001151760"/>
    </source>
</evidence>
<reference evidence="1" key="2">
    <citation type="submission" date="2022-01" db="EMBL/GenBank/DDBJ databases">
        <authorList>
            <person name="Yamashiro T."/>
            <person name="Shiraishi A."/>
            <person name="Satake H."/>
            <person name="Nakayama K."/>
        </authorList>
    </citation>
    <scope>NUCLEOTIDE SEQUENCE</scope>
</reference>
<proteinExistence type="predicted"/>
<reference evidence="1" key="1">
    <citation type="journal article" date="2022" name="Int. J. Mol. Sci.">
        <title>Draft Genome of Tanacetum Coccineum: Genomic Comparison of Closely Related Tanacetum-Family Plants.</title>
        <authorList>
            <person name="Yamashiro T."/>
            <person name="Shiraishi A."/>
            <person name="Nakayama K."/>
            <person name="Satake H."/>
        </authorList>
    </citation>
    <scope>NUCLEOTIDE SEQUENCE</scope>
</reference>
<name>A0ABQ4YXL0_9ASTR</name>
<dbReference type="EMBL" id="BQNB010010765">
    <property type="protein sequence ID" value="GJS81670.1"/>
    <property type="molecule type" value="Genomic_DNA"/>
</dbReference>
<keyword evidence="2" id="KW-1185">Reference proteome</keyword>
<dbReference type="PANTHER" id="PTHR11439">
    <property type="entry name" value="GAG-POL-RELATED RETROTRANSPOSON"/>
    <property type="match status" value="1"/>
</dbReference>
<comment type="caution">
    <text evidence="1">The sequence shown here is derived from an EMBL/GenBank/DDBJ whole genome shotgun (WGS) entry which is preliminary data.</text>
</comment>
<dbReference type="PANTHER" id="PTHR11439:SF483">
    <property type="entry name" value="PEPTIDE SYNTHASE GLIP-LIKE, PUTATIVE (AFU_ORTHOLOGUE AFUA_3G12920)-RELATED"/>
    <property type="match status" value="1"/>
</dbReference>
<dbReference type="Proteomes" id="UP001151760">
    <property type="component" value="Unassembled WGS sequence"/>
</dbReference>
<dbReference type="CDD" id="cd09272">
    <property type="entry name" value="RNase_HI_RT_Ty1"/>
    <property type="match status" value="1"/>
</dbReference>